<evidence type="ECO:0000259" key="5">
    <source>
        <dbReference type="PROSITE" id="PS00715"/>
    </source>
</evidence>
<dbReference type="InterPro" id="IPR014284">
    <property type="entry name" value="RNA_pol_sigma-70_dom"/>
</dbReference>
<dbReference type="SUPFAM" id="SSF88946">
    <property type="entry name" value="Sigma2 domain of RNA polymerase sigma factors"/>
    <property type="match status" value="1"/>
</dbReference>
<dbReference type="InterPro" id="IPR000943">
    <property type="entry name" value="RNA_pol_sigma70"/>
</dbReference>
<evidence type="ECO:0000256" key="1">
    <source>
        <dbReference type="ARBA" id="ARBA00023015"/>
    </source>
</evidence>
<organism evidence="6 7">
    <name type="scientific">Desulfonauticus submarinus</name>
    <dbReference type="NCBI Taxonomy" id="206665"/>
    <lineage>
        <taxon>Bacteria</taxon>
        <taxon>Pseudomonadati</taxon>
        <taxon>Thermodesulfobacteriota</taxon>
        <taxon>Desulfovibrionia</taxon>
        <taxon>Desulfovibrionales</taxon>
        <taxon>Desulfonauticaceae</taxon>
        <taxon>Desulfonauticus</taxon>
    </lineage>
</organism>
<dbReference type="PROSITE" id="PS00715">
    <property type="entry name" value="SIGMA70_1"/>
    <property type="match status" value="1"/>
</dbReference>
<dbReference type="GO" id="GO:0003677">
    <property type="term" value="F:DNA binding"/>
    <property type="evidence" value="ECO:0007669"/>
    <property type="project" value="UniProtKB-KW"/>
</dbReference>
<dbReference type="InterPro" id="IPR012845">
    <property type="entry name" value="RNA_pol_sigma_FliA_WhiG"/>
</dbReference>
<dbReference type="InterPro" id="IPR013324">
    <property type="entry name" value="RNA_pol_sigma_r3/r4-like"/>
</dbReference>
<dbReference type="NCBIfam" id="NF005413">
    <property type="entry name" value="PRK06986.1"/>
    <property type="match status" value="1"/>
</dbReference>
<dbReference type="InterPro" id="IPR007630">
    <property type="entry name" value="RNA_pol_sigma70_r4"/>
</dbReference>
<evidence type="ECO:0000313" key="7">
    <source>
        <dbReference type="Proteomes" id="UP000199602"/>
    </source>
</evidence>
<dbReference type="Proteomes" id="UP000199602">
    <property type="component" value="Unassembled WGS sequence"/>
</dbReference>
<dbReference type="GO" id="GO:0003899">
    <property type="term" value="F:DNA-directed RNA polymerase activity"/>
    <property type="evidence" value="ECO:0007669"/>
    <property type="project" value="InterPro"/>
</dbReference>
<dbReference type="InterPro" id="IPR007627">
    <property type="entry name" value="RNA_pol_sigma70_r2"/>
</dbReference>
<gene>
    <name evidence="6" type="ORF">SAMN04488516_10253</name>
</gene>
<proteinExistence type="predicted"/>
<dbReference type="Gene3D" id="1.20.140.160">
    <property type="match status" value="1"/>
</dbReference>
<dbReference type="PANTHER" id="PTHR30385">
    <property type="entry name" value="SIGMA FACTOR F FLAGELLAR"/>
    <property type="match status" value="1"/>
</dbReference>
<keyword evidence="4" id="KW-0804">Transcription</keyword>
<keyword evidence="6" id="KW-0966">Cell projection</keyword>
<evidence type="ECO:0000256" key="4">
    <source>
        <dbReference type="ARBA" id="ARBA00023163"/>
    </source>
</evidence>
<dbReference type="GO" id="GO:0006352">
    <property type="term" value="P:DNA-templated transcription initiation"/>
    <property type="evidence" value="ECO:0007669"/>
    <property type="project" value="InterPro"/>
</dbReference>
<keyword evidence="7" id="KW-1185">Reference proteome</keyword>
<evidence type="ECO:0000256" key="2">
    <source>
        <dbReference type="ARBA" id="ARBA00023082"/>
    </source>
</evidence>
<dbReference type="EMBL" id="FNIN01000002">
    <property type="protein sequence ID" value="SDN41132.1"/>
    <property type="molecule type" value="Genomic_DNA"/>
</dbReference>
<dbReference type="PIRSF" id="PIRSF000770">
    <property type="entry name" value="RNA_pol_sigma-SigE/K"/>
    <property type="match status" value="1"/>
</dbReference>
<dbReference type="STRING" id="206665.SAMN04488516_10253"/>
<keyword evidence="6" id="KW-0282">Flagellum</keyword>
<keyword evidence="1" id="KW-0805">Transcription regulation</keyword>
<keyword evidence="2" id="KW-0731">Sigma factor</keyword>
<dbReference type="Pfam" id="PF04542">
    <property type="entry name" value="Sigma70_r2"/>
    <property type="match status" value="1"/>
</dbReference>
<reference evidence="6 7" key="1">
    <citation type="submission" date="2016-10" db="EMBL/GenBank/DDBJ databases">
        <authorList>
            <person name="de Groot N.N."/>
        </authorList>
    </citation>
    <scope>NUCLEOTIDE SEQUENCE [LARGE SCALE GENOMIC DNA]</scope>
    <source>
        <strain evidence="6 7">DSM 15269</strain>
    </source>
</reference>
<name>A0A1H0B6F3_9BACT</name>
<keyword evidence="3" id="KW-0238">DNA-binding</keyword>
<dbReference type="OrthoDB" id="9799825at2"/>
<dbReference type="NCBIfam" id="TIGR02479">
    <property type="entry name" value="FliA_WhiG"/>
    <property type="match status" value="1"/>
</dbReference>
<dbReference type="GO" id="GO:0016987">
    <property type="term" value="F:sigma factor activity"/>
    <property type="evidence" value="ECO:0007669"/>
    <property type="project" value="UniProtKB-KW"/>
</dbReference>
<dbReference type="NCBIfam" id="TIGR02937">
    <property type="entry name" value="sigma70-ECF"/>
    <property type="match status" value="1"/>
</dbReference>
<sequence>METLNFSGRNSFFRMNNPWKILEQSGNKFSSLSPREQEEIVKCYSPKIKIIALRLKSKLPNHITLEELISAGTLGLLEALHNFDANQNIKFETFAENRIRGAMLDELRKMDWFSRGMRHKMKQVEEVLQKVESLPQNDIRKYIQNKTGFESQEIENILLALQNQIWLSLEEIQNAISIEHNTTYQPQEKIIKQDLIDKVAKLIKELTNKEQMVLSLYYVDELTMKEIAQVLNITEGRVSQLRSQALQKLKKKFKRKYKEEAI</sequence>
<dbReference type="RefSeq" id="WP_092063025.1">
    <property type="nucleotide sequence ID" value="NZ_FNIN01000002.1"/>
</dbReference>
<dbReference type="AlphaFoldDB" id="A0A1H0B6F3"/>
<dbReference type="Pfam" id="PF04545">
    <property type="entry name" value="Sigma70_r4"/>
    <property type="match status" value="1"/>
</dbReference>
<protein>
    <submittedName>
        <fullName evidence="6">RNA polymerase sigma factor for flagellar operon FliA</fullName>
    </submittedName>
</protein>
<feature type="domain" description="RNA polymerase sigma-70" evidence="5">
    <location>
        <begin position="67"/>
        <end position="80"/>
    </location>
</feature>
<dbReference type="PRINTS" id="PR00046">
    <property type="entry name" value="SIGMA70FCT"/>
</dbReference>
<dbReference type="SUPFAM" id="SSF88659">
    <property type="entry name" value="Sigma3 and sigma4 domains of RNA polymerase sigma factors"/>
    <property type="match status" value="1"/>
</dbReference>
<dbReference type="InterPro" id="IPR013325">
    <property type="entry name" value="RNA_pol_sigma_r2"/>
</dbReference>
<dbReference type="PANTHER" id="PTHR30385:SF7">
    <property type="entry name" value="RNA POLYMERASE SIGMA FACTOR FLIA"/>
    <property type="match status" value="1"/>
</dbReference>
<dbReference type="CDD" id="cd06171">
    <property type="entry name" value="Sigma70_r4"/>
    <property type="match status" value="1"/>
</dbReference>
<evidence type="ECO:0000313" key="6">
    <source>
        <dbReference type="EMBL" id="SDN41132.1"/>
    </source>
</evidence>
<evidence type="ECO:0000256" key="3">
    <source>
        <dbReference type="ARBA" id="ARBA00023125"/>
    </source>
</evidence>
<accession>A0A1H0B6F3</accession>
<keyword evidence="6" id="KW-0969">Cilium</keyword>
<dbReference type="Gene3D" id="1.10.1740.10">
    <property type="match status" value="1"/>
</dbReference>